<accession>A0A251U1Q3</accession>
<dbReference type="EMBL" id="CM007897">
    <property type="protein sequence ID" value="OTG17074.1"/>
    <property type="molecule type" value="Genomic_DNA"/>
</dbReference>
<feature type="region of interest" description="Disordered" evidence="1">
    <location>
        <begin position="133"/>
        <end position="154"/>
    </location>
</feature>
<evidence type="ECO:0000313" key="4">
    <source>
        <dbReference type="Proteomes" id="UP000215914"/>
    </source>
</evidence>
<feature type="compositionally biased region" description="Basic and acidic residues" evidence="1">
    <location>
        <begin position="576"/>
        <end position="594"/>
    </location>
</feature>
<dbReference type="AlphaFoldDB" id="A0A251U1Q3"/>
<evidence type="ECO:0000256" key="1">
    <source>
        <dbReference type="SAM" id="MobiDB-lite"/>
    </source>
</evidence>
<dbReference type="OrthoDB" id="1093005at2759"/>
<feature type="compositionally biased region" description="Basic residues" evidence="1">
    <location>
        <begin position="761"/>
        <end position="771"/>
    </location>
</feature>
<feature type="region of interest" description="Disordered" evidence="1">
    <location>
        <begin position="546"/>
        <end position="601"/>
    </location>
</feature>
<reference evidence="3" key="2">
    <citation type="submission" date="2017-02" db="EMBL/GenBank/DDBJ databases">
        <title>Sunflower complete genome.</title>
        <authorList>
            <person name="Langlade N."/>
            <person name="Munos S."/>
        </authorList>
    </citation>
    <scope>NUCLEOTIDE SEQUENCE [LARGE SCALE GENOMIC DNA]</scope>
    <source>
        <tissue evidence="3">Leaves</tissue>
    </source>
</reference>
<evidence type="ECO:0000313" key="2">
    <source>
        <dbReference type="EMBL" id="KAF5793647.1"/>
    </source>
</evidence>
<dbReference type="Gramene" id="mRNA:HanXRQr2_Chr08g0318831">
    <property type="protein sequence ID" value="mRNA:HanXRQr2_Chr08g0318831"/>
    <property type="gene ID" value="HanXRQr2_Chr08g0318831"/>
</dbReference>
<feature type="compositionally biased region" description="Basic residues" evidence="1">
    <location>
        <begin position="627"/>
        <end position="636"/>
    </location>
</feature>
<dbReference type="Proteomes" id="UP000215914">
    <property type="component" value="Chromosome 8"/>
</dbReference>
<organism evidence="3 4">
    <name type="scientific">Helianthus annuus</name>
    <name type="common">Common sunflower</name>
    <dbReference type="NCBI Taxonomy" id="4232"/>
    <lineage>
        <taxon>Eukaryota</taxon>
        <taxon>Viridiplantae</taxon>
        <taxon>Streptophyta</taxon>
        <taxon>Embryophyta</taxon>
        <taxon>Tracheophyta</taxon>
        <taxon>Spermatophyta</taxon>
        <taxon>Magnoliopsida</taxon>
        <taxon>eudicotyledons</taxon>
        <taxon>Gunneridae</taxon>
        <taxon>Pentapetalae</taxon>
        <taxon>asterids</taxon>
        <taxon>campanulids</taxon>
        <taxon>Asterales</taxon>
        <taxon>Asteraceae</taxon>
        <taxon>Asteroideae</taxon>
        <taxon>Heliantheae alliance</taxon>
        <taxon>Heliantheae</taxon>
        <taxon>Helianthus</taxon>
    </lineage>
</organism>
<gene>
    <name evidence="3" type="ORF">HannXRQ_Chr08g0208041</name>
    <name evidence="2" type="ORF">HanXRQr2_Chr08g0318831</name>
</gene>
<protein>
    <submittedName>
        <fullName evidence="3">Uncharacterized protein</fullName>
    </submittedName>
</protein>
<dbReference type="InParanoid" id="A0A251U1Q3"/>
<name>A0A251U1Q3_HELAN</name>
<dbReference type="STRING" id="4232.A0A251U1Q3"/>
<feature type="compositionally biased region" description="Basic and acidic residues" evidence="1">
    <location>
        <begin position="140"/>
        <end position="154"/>
    </location>
</feature>
<keyword evidence="4" id="KW-1185">Reference proteome</keyword>
<feature type="region of interest" description="Disordered" evidence="1">
    <location>
        <begin position="622"/>
        <end position="790"/>
    </location>
</feature>
<evidence type="ECO:0000313" key="3">
    <source>
        <dbReference type="EMBL" id="OTG17074.1"/>
    </source>
</evidence>
<feature type="region of interest" description="Disordered" evidence="1">
    <location>
        <begin position="802"/>
        <end position="826"/>
    </location>
</feature>
<feature type="compositionally biased region" description="Polar residues" evidence="1">
    <location>
        <begin position="731"/>
        <end position="746"/>
    </location>
</feature>
<dbReference type="EMBL" id="MNCJ02000323">
    <property type="protein sequence ID" value="KAF5793647.1"/>
    <property type="molecule type" value="Genomic_DNA"/>
</dbReference>
<reference evidence="2" key="3">
    <citation type="submission" date="2020-06" db="EMBL/GenBank/DDBJ databases">
        <title>Helianthus annuus Genome sequencing and assembly Release 2.</title>
        <authorList>
            <person name="Gouzy J."/>
            <person name="Langlade N."/>
            <person name="Munos S."/>
        </authorList>
    </citation>
    <scope>NUCLEOTIDE SEQUENCE</scope>
    <source>
        <tissue evidence="2">Leaves</tissue>
    </source>
</reference>
<proteinExistence type="predicted"/>
<reference evidence="2 4" key="1">
    <citation type="journal article" date="2017" name="Nature">
        <title>The sunflower genome provides insights into oil metabolism, flowering and Asterid evolution.</title>
        <authorList>
            <person name="Badouin H."/>
            <person name="Gouzy J."/>
            <person name="Grassa C.J."/>
            <person name="Murat F."/>
            <person name="Staton S.E."/>
            <person name="Cottret L."/>
            <person name="Lelandais-Briere C."/>
            <person name="Owens G.L."/>
            <person name="Carrere S."/>
            <person name="Mayjonade B."/>
            <person name="Legrand L."/>
            <person name="Gill N."/>
            <person name="Kane N.C."/>
            <person name="Bowers J.E."/>
            <person name="Hubner S."/>
            <person name="Bellec A."/>
            <person name="Berard A."/>
            <person name="Berges H."/>
            <person name="Blanchet N."/>
            <person name="Boniface M.C."/>
            <person name="Brunel D."/>
            <person name="Catrice O."/>
            <person name="Chaidir N."/>
            <person name="Claudel C."/>
            <person name="Donnadieu C."/>
            <person name="Faraut T."/>
            <person name="Fievet G."/>
            <person name="Helmstetter N."/>
            <person name="King M."/>
            <person name="Knapp S.J."/>
            <person name="Lai Z."/>
            <person name="Le Paslier M.C."/>
            <person name="Lippi Y."/>
            <person name="Lorenzon L."/>
            <person name="Mandel J.R."/>
            <person name="Marage G."/>
            <person name="Marchand G."/>
            <person name="Marquand E."/>
            <person name="Bret-Mestries E."/>
            <person name="Morien E."/>
            <person name="Nambeesan S."/>
            <person name="Nguyen T."/>
            <person name="Pegot-Espagnet P."/>
            <person name="Pouilly N."/>
            <person name="Raftis F."/>
            <person name="Sallet E."/>
            <person name="Schiex T."/>
            <person name="Thomas J."/>
            <person name="Vandecasteele C."/>
            <person name="Vares D."/>
            <person name="Vear F."/>
            <person name="Vautrin S."/>
            <person name="Crespi M."/>
            <person name="Mangin B."/>
            <person name="Burke J.M."/>
            <person name="Salse J."/>
            <person name="Munos S."/>
            <person name="Vincourt P."/>
            <person name="Rieseberg L.H."/>
            <person name="Langlade N.B."/>
        </authorList>
    </citation>
    <scope>NUCLEOTIDE SEQUENCE [LARGE SCALE GENOMIC DNA]</scope>
    <source>
        <strain evidence="4">cv. SF193</strain>
        <tissue evidence="2">Leaves</tissue>
    </source>
</reference>
<sequence length="826" mass="91190">MTPAAGNNDGEAFQTTVFIATSLDTHLVTMVSGSDTVSDFKKKIMSEHRHCFPAIGNIKIHSLKVKRREVFYHLSESMLVKNAFGNTKGNWYMSVDASSLEQDIDIQHIDKRKADNRLALPWVTHNGLNNKNVDGGSCKDVSKNLKEDRSSDDKQLVINKEINSKKRARDVSNDNLLNDPSECGLSVKKKRKTRRVKSHVKGLEETLVLTYDNDKVKDSGVSINNENTFERKLKDKDLIEPVADVAIVAEKNNQHEMSEKEKESEPVRKAVMENEIPSSPTRTSECERDAAGLTVVGPLKGGSKRSTKHKAAEEEVASTSFIKKLQNITKDAIDSSQQAVGSNGQDSRGVLIYKHMEDIEFPLKRGPEVKLTERRKKVKKSAAKIKKETLVMHADDAATSIDALHVDCVRNDGILSNNDVELLGTEKRLGEVQVENVDDISEVKLPDRRKKVKKSTVKVNKETTSVNALVLDEKVIGEKREVLETTSVDGIKKNTRKKKTKKSASRNEDEIITKHVNGEICDNVTKGGSNLLDGGGEDEQQLYDGLTGKAKRKKNKSSLAGPRDRLSKLQSTEFELESKKSQSVDHRQLPEDTSKNVTGSEVSKVNNEVCITNDGSSEINFMDHFAPGHKSKKTNYKTKDDSRNSGAIRSRKIISKNENNKAVTDPNIDDESSSSSKSFGRSYHRQKSNKQQSVAGPVKKNLPAVNGLLNTPGNVFGDEESDRSSADDNAAVNSDSSTRTPSRKLTSSSGESDSSIDSRRNRSFAVKRKGGGKVSRASENKSKKVSMADLLRSSSRFKKAKFTASQQVDDTESQPVDVVPDSQPLG</sequence>